<name>A0AAE1GX71_9NEOP</name>
<dbReference type="InterPro" id="IPR036846">
    <property type="entry name" value="GM2-AP_sf"/>
</dbReference>
<dbReference type="EMBL" id="JAHWGI010000219">
    <property type="protein sequence ID" value="KAK3910975.1"/>
    <property type="molecule type" value="Genomic_DNA"/>
</dbReference>
<dbReference type="GO" id="GO:0004386">
    <property type="term" value="F:helicase activity"/>
    <property type="evidence" value="ECO:0007669"/>
    <property type="project" value="UniProtKB-KW"/>
</dbReference>
<gene>
    <name evidence="2" type="ORF">KUF71_020679</name>
</gene>
<evidence type="ECO:0000313" key="3">
    <source>
        <dbReference type="Proteomes" id="UP001219518"/>
    </source>
</evidence>
<organism evidence="2 3">
    <name type="scientific">Frankliniella fusca</name>
    <dbReference type="NCBI Taxonomy" id="407009"/>
    <lineage>
        <taxon>Eukaryota</taxon>
        <taxon>Metazoa</taxon>
        <taxon>Ecdysozoa</taxon>
        <taxon>Arthropoda</taxon>
        <taxon>Hexapoda</taxon>
        <taxon>Insecta</taxon>
        <taxon>Pterygota</taxon>
        <taxon>Neoptera</taxon>
        <taxon>Paraneoptera</taxon>
        <taxon>Thysanoptera</taxon>
        <taxon>Terebrantia</taxon>
        <taxon>Thripoidea</taxon>
        <taxon>Thripidae</taxon>
        <taxon>Frankliniella</taxon>
    </lineage>
</organism>
<comment type="caution">
    <text evidence="2">The sequence shown here is derived from an EMBL/GenBank/DDBJ whole genome shotgun (WGS) entry which is preliminary data.</text>
</comment>
<keyword evidence="2" id="KW-0067">ATP-binding</keyword>
<dbReference type="Proteomes" id="UP001219518">
    <property type="component" value="Unassembled WGS sequence"/>
</dbReference>
<keyword evidence="1" id="KW-0732">Signal</keyword>
<evidence type="ECO:0000313" key="2">
    <source>
        <dbReference type="EMBL" id="KAK3910975.1"/>
    </source>
</evidence>
<reference evidence="2" key="1">
    <citation type="submission" date="2021-07" db="EMBL/GenBank/DDBJ databases">
        <authorList>
            <person name="Catto M.A."/>
            <person name="Jacobson A."/>
            <person name="Kennedy G."/>
            <person name="Labadie P."/>
            <person name="Hunt B.G."/>
            <person name="Srinivasan R."/>
        </authorList>
    </citation>
    <scope>NUCLEOTIDE SEQUENCE</scope>
    <source>
        <strain evidence="2">PL_HMW_Pooled</strain>
        <tissue evidence="2">Head</tissue>
    </source>
</reference>
<keyword evidence="2" id="KW-0378">Hydrolase</keyword>
<keyword evidence="2" id="KW-0347">Helicase</keyword>
<proteinExistence type="predicted"/>
<dbReference type="AlphaFoldDB" id="A0AAE1GX71"/>
<sequence>MRPGHVPRLQPRPQPRLQPRLQLQLQPRPQPRRGRMLSLVPVVALLSGMRCVADVAAAAGGGKRAPLVTRVLDGHLCNMGSNAVAWANVWFTLRGAARLANADFELTRPTKTLSRIEFTLNRCSDAISFNTCEYFDTWKFSIGPCGLMKASRMPWSQWVSSIQPPFHCPLKPGNYSFRDAGVDASGLDQFGGLPLENAVWIVTLKLFDQNAHEYMCVNYTGELTRPRTKPGDHWDWDSTTPLSCSLPNCNLFLLYSASY</sequence>
<protein>
    <submittedName>
        <fullName evidence="2">ATP-dependent DNA helicase MPH1</fullName>
    </submittedName>
</protein>
<reference evidence="2" key="2">
    <citation type="journal article" date="2023" name="BMC Genomics">
        <title>Pest status, molecular evolution, and epigenetic factors derived from the genome assembly of Frankliniella fusca, a thysanopteran phytovirus vector.</title>
        <authorList>
            <person name="Catto M.A."/>
            <person name="Labadie P.E."/>
            <person name="Jacobson A.L."/>
            <person name="Kennedy G.G."/>
            <person name="Srinivasan R."/>
            <person name="Hunt B.G."/>
        </authorList>
    </citation>
    <scope>NUCLEOTIDE SEQUENCE</scope>
    <source>
        <strain evidence="2">PL_HMW_Pooled</strain>
    </source>
</reference>
<keyword evidence="2" id="KW-0547">Nucleotide-binding</keyword>
<evidence type="ECO:0000256" key="1">
    <source>
        <dbReference type="ARBA" id="ARBA00022729"/>
    </source>
</evidence>
<feature type="non-terminal residue" evidence="2">
    <location>
        <position position="259"/>
    </location>
</feature>
<accession>A0AAE1GX71</accession>
<dbReference type="Gene3D" id="2.70.220.10">
    <property type="entry name" value="Ganglioside GM2 activator"/>
    <property type="match status" value="1"/>
</dbReference>
<keyword evidence="3" id="KW-1185">Reference proteome</keyword>